<dbReference type="GO" id="GO:0003700">
    <property type="term" value="F:DNA-binding transcription factor activity"/>
    <property type="evidence" value="ECO:0007669"/>
    <property type="project" value="InterPro"/>
</dbReference>
<evidence type="ECO:0000313" key="4">
    <source>
        <dbReference type="Proteomes" id="UP001148614"/>
    </source>
</evidence>
<organism evidence="3 4">
    <name type="scientific">Xylaria arbuscula</name>
    <dbReference type="NCBI Taxonomy" id="114810"/>
    <lineage>
        <taxon>Eukaryota</taxon>
        <taxon>Fungi</taxon>
        <taxon>Dikarya</taxon>
        <taxon>Ascomycota</taxon>
        <taxon>Pezizomycotina</taxon>
        <taxon>Sordariomycetes</taxon>
        <taxon>Xylariomycetidae</taxon>
        <taxon>Xylariales</taxon>
        <taxon>Xylariaceae</taxon>
        <taxon>Xylaria</taxon>
    </lineage>
</organism>
<dbReference type="PANTHER" id="PTHR46910:SF9">
    <property type="entry name" value="MISCELLANEOUS ZN(II)2CYS6 TRANSCRIPTION FACTOR (EUROFUNG)"/>
    <property type="match status" value="1"/>
</dbReference>
<name>A0A9W8N786_9PEZI</name>
<evidence type="ECO:0000259" key="2">
    <source>
        <dbReference type="SMART" id="SM00906"/>
    </source>
</evidence>
<dbReference type="GO" id="GO:0006351">
    <property type="term" value="P:DNA-templated transcription"/>
    <property type="evidence" value="ECO:0007669"/>
    <property type="project" value="InterPro"/>
</dbReference>
<dbReference type="GO" id="GO:0003677">
    <property type="term" value="F:DNA binding"/>
    <property type="evidence" value="ECO:0007669"/>
    <property type="project" value="InterPro"/>
</dbReference>
<comment type="caution">
    <text evidence="3">The sequence shown here is derived from an EMBL/GenBank/DDBJ whole genome shotgun (WGS) entry which is preliminary data.</text>
</comment>
<feature type="domain" description="Xylanolytic transcriptional activator regulatory" evidence="2">
    <location>
        <begin position="128"/>
        <end position="202"/>
    </location>
</feature>
<gene>
    <name evidence="3" type="ORF">NPX13_g8982</name>
</gene>
<dbReference type="SMART" id="SM00906">
    <property type="entry name" value="Fungal_trans"/>
    <property type="match status" value="1"/>
</dbReference>
<dbReference type="CDD" id="cd12148">
    <property type="entry name" value="fungal_TF_MHR"/>
    <property type="match status" value="1"/>
</dbReference>
<keyword evidence="4" id="KW-1185">Reference proteome</keyword>
<dbReference type="VEuPathDB" id="FungiDB:F4678DRAFT_416939"/>
<evidence type="ECO:0000313" key="3">
    <source>
        <dbReference type="EMBL" id="KAJ3561351.1"/>
    </source>
</evidence>
<accession>A0A9W8N786</accession>
<protein>
    <recommendedName>
        <fullName evidence="2">Xylanolytic transcriptional activator regulatory domain-containing protein</fullName>
    </recommendedName>
</protein>
<dbReference type="Pfam" id="PF04082">
    <property type="entry name" value="Fungal_trans"/>
    <property type="match status" value="1"/>
</dbReference>
<dbReference type="AlphaFoldDB" id="A0A9W8N786"/>
<dbReference type="Proteomes" id="UP001148614">
    <property type="component" value="Unassembled WGS sequence"/>
</dbReference>
<keyword evidence="1" id="KW-0539">Nucleus</keyword>
<dbReference type="InterPro" id="IPR050987">
    <property type="entry name" value="AtrR-like"/>
</dbReference>
<dbReference type="EMBL" id="JANPWZ010002088">
    <property type="protein sequence ID" value="KAJ3561351.1"/>
    <property type="molecule type" value="Genomic_DNA"/>
</dbReference>
<dbReference type="InterPro" id="IPR007219">
    <property type="entry name" value="XnlR_reg_dom"/>
</dbReference>
<dbReference type="GO" id="GO:0008270">
    <property type="term" value="F:zinc ion binding"/>
    <property type="evidence" value="ECO:0007669"/>
    <property type="project" value="InterPro"/>
</dbReference>
<dbReference type="PANTHER" id="PTHR46910">
    <property type="entry name" value="TRANSCRIPTION FACTOR PDR1"/>
    <property type="match status" value="1"/>
</dbReference>
<proteinExistence type="predicted"/>
<evidence type="ECO:0000256" key="1">
    <source>
        <dbReference type="ARBA" id="ARBA00023242"/>
    </source>
</evidence>
<reference evidence="3" key="1">
    <citation type="submission" date="2022-07" db="EMBL/GenBank/DDBJ databases">
        <title>Genome Sequence of Xylaria arbuscula.</title>
        <authorList>
            <person name="Buettner E."/>
        </authorList>
    </citation>
    <scope>NUCLEOTIDE SEQUENCE</scope>
    <source>
        <strain evidence="3">VT107</strain>
    </source>
</reference>
<sequence>MVGSVAAVGFDDLLQWTESYFNNWHPAFPFLHGPAFLGLLEQVSEHGIEALGQADGIIVRSILSISLADSRQMGSRCIPLPSNLLFLSQDDISASLTYMLSSPATISNIQAALCVELFLISMLNFSMASRVGGIVVRMAFHLGLHRCPSRYPNFGVHDAMMRRRLWWSIYCLDRLVCQTLGSPLGIKDDDLDVCLPSEEIHDQVRDSQNNDAAPQAGRENGNEQLQLLEMLSNHAKLRGMILELRNKSINYRRNDSERALRVQADLKRWANEVYDLTSTHPLSREESDDGDHVSSDSYMSSSQRTLLVIIQQELILSFYRPLLVSDLGTPSSQAAFQECINASKVIIDTAAEASQTYSESEMDLRHGYLLWPSLTWSIWMSCFVLAYATIQEITTAKSARRQVCESCARCLETPVSAEDSVARQIERSALIAPHGAHGARIGQLKHHTEESRTPPPPSYLQNPVTLQNPRPHQTRLDDIGVVNWQPPNIRPPVGATTSGTTDTQDQAGSGFADFYPNLTSDYPDTLGMTDCLYTDPLLALDFANFAQDPDTQGRVDFSLG</sequence>